<comment type="caution">
    <text evidence="4">The sequence shown here is derived from an EMBL/GenBank/DDBJ whole genome shotgun (WGS) entry which is preliminary data.</text>
</comment>
<feature type="compositionally biased region" description="Low complexity" evidence="1">
    <location>
        <begin position="323"/>
        <end position="339"/>
    </location>
</feature>
<feature type="domain" description="FAS1" evidence="3">
    <location>
        <begin position="177"/>
        <end position="306"/>
    </location>
</feature>
<dbReference type="Proteomes" id="UP000193411">
    <property type="component" value="Unassembled WGS sequence"/>
</dbReference>
<dbReference type="EMBL" id="MCFL01000018">
    <property type="protein sequence ID" value="ORZ36181.1"/>
    <property type="molecule type" value="Genomic_DNA"/>
</dbReference>
<dbReference type="InterPro" id="IPR000782">
    <property type="entry name" value="FAS1_domain"/>
</dbReference>
<protein>
    <submittedName>
        <fullName evidence="4">FAS1 domain-containing protein</fullName>
    </submittedName>
</protein>
<dbReference type="SMART" id="SM00554">
    <property type="entry name" value="FAS1"/>
    <property type="match status" value="2"/>
</dbReference>
<dbReference type="Gene3D" id="2.30.180.10">
    <property type="entry name" value="FAS1 domain"/>
    <property type="match status" value="2"/>
</dbReference>
<feature type="domain" description="FAS1" evidence="3">
    <location>
        <begin position="34"/>
        <end position="175"/>
    </location>
</feature>
<dbReference type="GO" id="GO:0005615">
    <property type="term" value="C:extracellular space"/>
    <property type="evidence" value="ECO:0007669"/>
    <property type="project" value="TreeGrafter"/>
</dbReference>
<dbReference type="STRING" id="765915.A0A1Y2HQU7"/>
<dbReference type="AlphaFoldDB" id="A0A1Y2HQU7"/>
<gene>
    <name evidence="4" type="ORF">BCR44DRAFT_1499052</name>
</gene>
<feature type="signal peptide" evidence="2">
    <location>
        <begin position="1"/>
        <end position="19"/>
    </location>
</feature>
<name>A0A1Y2HQU7_9FUNG</name>
<feature type="chain" id="PRO_5012440761" evidence="2">
    <location>
        <begin position="20"/>
        <end position="366"/>
    </location>
</feature>
<dbReference type="FunFam" id="2.30.180.10:FF:000032">
    <property type="entry name" value="Fasciclin domain-containing protein, putative"/>
    <property type="match status" value="1"/>
</dbReference>
<proteinExistence type="predicted"/>
<evidence type="ECO:0000313" key="4">
    <source>
        <dbReference type="EMBL" id="ORZ36181.1"/>
    </source>
</evidence>
<evidence type="ECO:0000259" key="3">
    <source>
        <dbReference type="PROSITE" id="PS50213"/>
    </source>
</evidence>
<organism evidence="4 5">
    <name type="scientific">Catenaria anguillulae PL171</name>
    <dbReference type="NCBI Taxonomy" id="765915"/>
    <lineage>
        <taxon>Eukaryota</taxon>
        <taxon>Fungi</taxon>
        <taxon>Fungi incertae sedis</taxon>
        <taxon>Blastocladiomycota</taxon>
        <taxon>Blastocladiomycetes</taxon>
        <taxon>Blastocladiales</taxon>
        <taxon>Catenariaceae</taxon>
        <taxon>Catenaria</taxon>
    </lineage>
</organism>
<dbReference type="InterPro" id="IPR036378">
    <property type="entry name" value="FAS1_dom_sf"/>
</dbReference>
<sequence>MVASAILPVLALCVASVLAQNAQDTISKNVVALSGDAAAHSQKNYRFNTLVKLATDTKLVPALDTANITLFAPTDDAFKALTSVPSDLNLVADILTYHVVPGAFPADKLAAYQVVPTLLNRQGSPFVQFADNKTAQSLAVAKADGVTVSFGLGKVKVIDSIPSANGVIHVVDGVLLPPKKPSETAVAAKLNQLVAALTKAQLVSAVDGAKGVTIFAPTDAAFDKIKDTVAKLTDEQLKQVLTYHVVPTVAYSTGLPASLDAPTLLGADAKVAVKKTAEGVTVNGAKVVIADVFTNNGVVHVIDSVLIPPSLAGGSAATGSDKPAQSTTSPATSATGTASAQTGDASATKAALGLSAAVALAAAVFA</sequence>
<dbReference type="OrthoDB" id="286301at2759"/>
<keyword evidence="2" id="KW-0732">Signal</keyword>
<dbReference type="SUPFAM" id="SSF82153">
    <property type="entry name" value="FAS1 domain"/>
    <property type="match status" value="2"/>
</dbReference>
<evidence type="ECO:0000313" key="5">
    <source>
        <dbReference type="Proteomes" id="UP000193411"/>
    </source>
</evidence>
<keyword evidence="5" id="KW-1185">Reference proteome</keyword>
<evidence type="ECO:0000256" key="2">
    <source>
        <dbReference type="SAM" id="SignalP"/>
    </source>
</evidence>
<feature type="region of interest" description="Disordered" evidence="1">
    <location>
        <begin position="316"/>
        <end position="339"/>
    </location>
</feature>
<dbReference type="PANTHER" id="PTHR10900">
    <property type="entry name" value="PERIOSTIN-RELATED"/>
    <property type="match status" value="1"/>
</dbReference>
<dbReference type="Pfam" id="PF02469">
    <property type="entry name" value="Fasciclin"/>
    <property type="match status" value="2"/>
</dbReference>
<evidence type="ECO:0000256" key="1">
    <source>
        <dbReference type="SAM" id="MobiDB-lite"/>
    </source>
</evidence>
<reference evidence="4 5" key="1">
    <citation type="submission" date="2016-07" db="EMBL/GenBank/DDBJ databases">
        <title>Pervasive Adenine N6-methylation of Active Genes in Fungi.</title>
        <authorList>
            <consortium name="DOE Joint Genome Institute"/>
            <person name="Mondo S.J."/>
            <person name="Dannebaum R.O."/>
            <person name="Kuo R.C."/>
            <person name="Labutti K."/>
            <person name="Haridas S."/>
            <person name="Kuo A."/>
            <person name="Salamov A."/>
            <person name="Ahrendt S.R."/>
            <person name="Lipzen A."/>
            <person name="Sullivan W."/>
            <person name="Andreopoulos W.B."/>
            <person name="Clum A."/>
            <person name="Lindquist E."/>
            <person name="Daum C."/>
            <person name="Ramamoorthy G.K."/>
            <person name="Gryganskyi A."/>
            <person name="Culley D."/>
            <person name="Magnuson J.K."/>
            <person name="James T.Y."/>
            <person name="O'Malley M.A."/>
            <person name="Stajich J.E."/>
            <person name="Spatafora J.W."/>
            <person name="Visel A."/>
            <person name="Grigoriev I.V."/>
        </authorList>
    </citation>
    <scope>NUCLEOTIDE SEQUENCE [LARGE SCALE GENOMIC DNA]</scope>
    <source>
        <strain evidence="4 5">PL171</strain>
    </source>
</reference>
<dbReference type="InterPro" id="IPR050904">
    <property type="entry name" value="Adhesion/Biosynth-related"/>
</dbReference>
<dbReference type="PANTHER" id="PTHR10900:SF77">
    <property type="entry name" value="FI19380P1"/>
    <property type="match status" value="1"/>
</dbReference>
<accession>A0A1Y2HQU7</accession>
<dbReference type="PROSITE" id="PS50213">
    <property type="entry name" value="FAS1"/>
    <property type="match status" value="2"/>
</dbReference>